<keyword evidence="3" id="KW-1185">Reference proteome</keyword>
<accession>A0AAV3NT42</accession>
<dbReference type="AlphaFoldDB" id="A0AAV3NT42"/>
<gene>
    <name evidence="2" type="ORF">LIER_35495</name>
</gene>
<sequence>MCSSASVFLVNLVILGSFIPTYVTVVRISSEKGAKPASSVLVPSRTCPATLAERASTYHWRAATISIGCSGVIASGAGVSCQLCCPVTGSFSIRTGGVWV</sequence>
<proteinExistence type="predicted"/>
<dbReference type="EMBL" id="BAABME010015595">
    <property type="protein sequence ID" value="GAA0142007.1"/>
    <property type="molecule type" value="Genomic_DNA"/>
</dbReference>
<comment type="caution">
    <text evidence="2">The sequence shown here is derived from an EMBL/GenBank/DDBJ whole genome shotgun (WGS) entry which is preliminary data.</text>
</comment>
<keyword evidence="1" id="KW-0812">Transmembrane</keyword>
<evidence type="ECO:0008006" key="4">
    <source>
        <dbReference type="Google" id="ProtNLM"/>
    </source>
</evidence>
<name>A0AAV3NT42_LITER</name>
<keyword evidence="1" id="KW-1133">Transmembrane helix</keyword>
<organism evidence="2 3">
    <name type="scientific">Lithospermum erythrorhizon</name>
    <name type="common">Purple gromwell</name>
    <name type="synonym">Lithospermum officinale var. erythrorhizon</name>
    <dbReference type="NCBI Taxonomy" id="34254"/>
    <lineage>
        <taxon>Eukaryota</taxon>
        <taxon>Viridiplantae</taxon>
        <taxon>Streptophyta</taxon>
        <taxon>Embryophyta</taxon>
        <taxon>Tracheophyta</taxon>
        <taxon>Spermatophyta</taxon>
        <taxon>Magnoliopsida</taxon>
        <taxon>eudicotyledons</taxon>
        <taxon>Gunneridae</taxon>
        <taxon>Pentapetalae</taxon>
        <taxon>asterids</taxon>
        <taxon>lamiids</taxon>
        <taxon>Boraginales</taxon>
        <taxon>Boraginaceae</taxon>
        <taxon>Boraginoideae</taxon>
        <taxon>Lithospermeae</taxon>
        <taxon>Lithospermum</taxon>
    </lineage>
</organism>
<keyword evidence="1" id="KW-0472">Membrane</keyword>
<evidence type="ECO:0000313" key="3">
    <source>
        <dbReference type="Proteomes" id="UP001454036"/>
    </source>
</evidence>
<dbReference type="Proteomes" id="UP001454036">
    <property type="component" value="Unassembled WGS sequence"/>
</dbReference>
<feature type="transmembrane region" description="Helical" evidence="1">
    <location>
        <begin position="6"/>
        <end position="25"/>
    </location>
</feature>
<evidence type="ECO:0000313" key="2">
    <source>
        <dbReference type="EMBL" id="GAA0142007.1"/>
    </source>
</evidence>
<protein>
    <recommendedName>
        <fullName evidence="4">Secreted protein</fullName>
    </recommendedName>
</protein>
<evidence type="ECO:0000256" key="1">
    <source>
        <dbReference type="SAM" id="Phobius"/>
    </source>
</evidence>
<reference evidence="2 3" key="1">
    <citation type="submission" date="2024-01" db="EMBL/GenBank/DDBJ databases">
        <title>The complete chloroplast genome sequence of Lithospermum erythrorhizon: insights into the phylogenetic relationship among Boraginaceae species and the maternal lineages of purple gromwells.</title>
        <authorList>
            <person name="Okada T."/>
            <person name="Watanabe K."/>
        </authorList>
    </citation>
    <scope>NUCLEOTIDE SEQUENCE [LARGE SCALE GENOMIC DNA]</scope>
</reference>